<reference evidence="1 2" key="1">
    <citation type="submission" date="2016-10" db="EMBL/GenBank/DDBJ databases">
        <authorList>
            <person name="de Groot N.N."/>
        </authorList>
    </citation>
    <scope>NUCLEOTIDE SEQUENCE [LARGE SCALE GENOMIC DNA]</scope>
    <source>
        <strain evidence="1 2">DSM 43941</strain>
    </source>
</reference>
<dbReference type="PROSITE" id="PS51257">
    <property type="entry name" value="PROKAR_LIPOPROTEIN"/>
    <property type="match status" value="1"/>
</dbReference>
<accession>A0A1H1UXZ6</accession>
<name>A0A1H1UXZ6_9ACTN</name>
<evidence type="ECO:0000313" key="2">
    <source>
        <dbReference type="Proteomes" id="UP000198688"/>
    </source>
</evidence>
<dbReference type="EMBL" id="LT629758">
    <property type="protein sequence ID" value="SDS77402.1"/>
    <property type="molecule type" value="Genomic_DNA"/>
</dbReference>
<dbReference type="Proteomes" id="UP000198688">
    <property type="component" value="Chromosome I"/>
</dbReference>
<protein>
    <submittedName>
        <fullName evidence="1">Uncharacterized protein</fullName>
    </submittedName>
</protein>
<evidence type="ECO:0000313" key="1">
    <source>
        <dbReference type="EMBL" id="SDS77402.1"/>
    </source>
</evidence>
<sequence length="56" mass="5731">MGHSMRIWTDFSSIAKIAAMCALLGFVLGLFVACSAMPEQAVPGDQSRPAASSGSG</sequence>
<proteinExistence type="predicted"/>
<keyword evidence="2" id="KW-1185">Reference proteome</keyword>
<dbReference type="AlphaFoldDB" id="A0A1H1UXZ6"/>
<organism evidence="1 2">
    <name type="scientific">Actinoplanes derwentensis</name>
    <dbReference type="NCBI Taxonomy" id="113562"/>
    <lineage>
        <taxon>Bacteria</taxon>
        <taxon>Bacillati</taxon>
        <taxon>Actinomycetota</taxon>
        <taxon>Actinomycetes</taxon>
        <taxon>Micromonosporales</taxon>
        <taxon>Micromonosporaceae</taxon>
        <taxon>Actinoplanes</taxon>
    </lineage>
</organism>
<gene>
    <name evidence="1" type="ORF">SAMN04489716_1583</name>
</gene>